<gene>
    <name evidence="2" type="ORF">WI38_15310</name>
</gene>
<dbReference type="Gene3D" id="3.90.25.10">
    <property type="entry name" value="UDP-galactose 4-epimerase, domain 1"/>
    <property type="match status" value="1"/>
</dbReference>
<dbReference type="RefSeq" id="WP_059633650.1">
    <property type="nucleotide sequence ID" value="NZ_LOTK01000044.1"/>
</dbReference>
<organism evidence="2 3">
    <name type="scientific">Burkholderia ubonensis</name>
    <dbReference type="NCBI Taxonomy" id="101571"/>
    <lineage>
        <taxon>Bacteria</taxon>
        <taxon>Pseudomonadati</taxon>
        <taxon>Pseudomonadota</taxon>
        <taxon>Betaproteobacteria</taxon>
        <taxon>Burkholderiales</taxon>
        <taxon>Burkholderiaceae</taxon>
        <taxon>Burkholderia</taxon>
        <taxon>Burkholderia cepacia complex</taxon>
    </lineage>
</organism>
<dbReference type="AlphaFoldDB" id="A0A102K5Q7"/>
<evidence type="ECO:0000313" key="2">
    <source>
        <dbReference type="EMBL" id="KUZ89538.1"/>
    </source>
</evidence>
<feature type="domain" description="NmrA-like" evidence="1">
    <location>
        <begin position="3"/>
        <end position="250"/>
    </location>
</feature>
<dbReference type="InterPro" id="IPR051604">
    <property type="entry name" value="Ergot_Alk_Oxidoreductase"/>
</dbReference>
<comment type="caution">
    <text evidence="2">The sequence shown here is derived from an EMBL/GenBank/DDBJ whole genome shotgun (WGS) entry which is preliminary data.</text>
</comment>
<protein>
    <submittedName>
        <fullName evidence="2">NmrA family transcriptional regulator</fullName>
    </submittedName>
</protein>
<dbReference type="PANTHER" id="PTHR43162">
    <property type="match status" value="1"/>
</dbReference>
<evidence type="ECO:0000313" key="3">
    <source>
        <dbReference type="Proteomes" id="UP000065521"/>
    </source>
</evidence>
<dbReference type="InterPro" id="IPR036291">
    <property type="entry name" value="NAD(P)-bd_dom_sf"/>
</dbReference>
<proteinExistence type="predicted"/>
<evidence type="ECO:0000259" key="1">
    <source>
        <dbReference type="Pfam" id="PF05368"/>
    </source>
</evidence>
<reference evidence="2 3" key="1">
    <citation type="submission" date="2015-11" db="EMBL/GenBank/DDBJ databases">
        <title>Expanding the genomic diversity of Burkholderia species for the development of highly accurate diagnostics.</title>
        <authorList>
            <person name="Sahl J."/>
            <person name="Keim P."/>
            <person name="Wagner D."/>
        </authorList>
    </citation>
    <scope>NUCLEOTIDE SEQUENCE [LARGE SCALE GENOMIC DNA]</scope>
    <source>
        <strain evidence="2 3">RF32-BP4</strain>
    </source>
</reference>
<dbReference type="Gene3D" id="3.40.50.720">
    <property type="entry name" value="NAD(P)-binding Rossmann-like Domain"/>
    <property type="match status" value="1"/>
</dbReference>
<dbReference type="PANTHER" id="PTHR43162:SF1">
    <property type="entry name" value="PRESTALK A DIFFERENTIATION PROTEIN A"/>
    <property type="match status" value="1"/>
</dbReference>
<sequence>MFVIFGASGNVGHATATALRHAGHPVRAVVRDARHRERLARIGCDVVLADLTDERSVAAALDGAHGVQMLCPVPVGDADPAATMRRMIDVAAAALAANPPPVLLALSDYGAELDIDTGITSLFHELEERMKPIATRLTLLRSAEHLQNWARVMPVALATGVLPSLHHPVDKLFPAVSAPDVGAVAAELLLDDPAAGGPRVVSVEGPRRVSARDVADALGQAAGRTIVARELPRDARAATLLRAGLSERHARLITDLYDVHNAGLIDVEHGATERRFGGTEPGDALAALAASAAR</sequence>
<dbReference type="SUPFAM" id="SSF51735">
    <property type="entry name" value="NAD(P)-binding Rossmann-fold domains"/>
    <property type="match status" value="1"/>
</dbReference>
<dbReference type="Pfam" id="PF05368">
    <property type="entry name" value="NmrA"/>
    <property type="match status" value="1"/>
</dbReference>
<dbReference type="InterPro" id="IPR008030">
    <property type="entry name" value="NmrA-like"/>
</dbReference>
<name>A0A102K5Q7_9BURK</name>
<accession>A0A102K5Q7</accession>
<dbReference type="EMBL" id="LOTN01000034">
    <property type="protein sequence ID" value="KUZ89538.1"/>
    <property type="molecule type" value="Genomic_DNA"/>
</dbReference>
<dbReference type="Proteomes" id="UP000065521">
    <property type="component" value="Unassembled WGS sequence"/>
</dbReference>